<evidence type="ECO:0000259" key="2">
    <source>
        <dbReference type="PROSITE" id="PS50853"/>
    </source>
</evidence>
<evidence type="ECO:0000256" key="1">
    <source>
        <dbReference type="SAM" id="SignalP"/>
    </source>
</evidence>
<dbReference type="Pfam" id="PF00041">
    <property type="entry name" value="fn3"/>
    <property type="match status" value="1"/>
</dbReference>
<dbReference type="SMART" id="SM00060">
    <property type="entry name" value="FN3"/>
    <property type="match status" value="1"/>
</dbReference>
<dbReference type="CDD" id="cd00063">
    <property type="entry name" value="FN3"/>
    <property type="match status" value="1"/>
</dbReference>
<gene>
    <name evidence="3" type="ORF">HPS56_12035</name>
</gene>
<comment type="caution">
    <text evidence="3">The sequence shown here is derived from an EMBL/GenBank/DDBJ whole genome shotgun (WGS) entry which is preliminary data.</text>
</comment>
<dbReference type="SUPFAM" id="SSF49265">
    <property type="entry name" value="Fibronectin type III"/>
    <property type="match status" value="1"/>
</dbReference>
<dbReference type="Gene3D" id="2.60.40.10">
    <property type="entry name" value="Immunoglobulins"/>
    <property type="match status" value="1"/>
</dbReference>
<dbReference type="Proteomes" id="UP000714420">
    <property type="component" value="Unassembled WGS sequence"/>
</dbReference>
<dbReference type="InterPro" id="IPR013783">
    <property type="entry name" value="Ig-like_fold"/>
</dbReference>
<dbReference type="InterPro" id="IPR003961">
    <property type="entry name" value="FN3_dom"/>
</dbReference>
<protein>
    <recommendedName>
        <fullName evidence="2">Fibronectin type-III domain-containing protein</fullName>
    </recommendedName>
</protein>
<organism evidence="3 4">
    <name type="scientific">Xylanibacter muris</name>
    <dbReference type="NCBI Taxonomy" id="2736290"/>
    <lineage>
        <taxon>Bacteria</taxon>
        <taxon>Pseudomonadati</taxon>
        <taxon>Bacteroidota</taxon>
        <taxon>Bacteroidia</taxon>
        <taxon>Bacteroidales</taxon>
        <taxon>Prevotellaceae</taxon>
        <taxon>Xylanibacter</taxon>
    </lineage>
</organism>
<dbReference type="RefSeq" id="WP_172276971.1">
    <property type="nucleotide sequence ID" value="NZ_CASGMU010000025.1"/>
</dbReference>
<keyword evidence="4" id="KW-1185">Reference proteome</keyword>
<proteinExistence type="predicted"/>
<sequence length="611" mass="65892">MTRKLLFTALLLCVCFLSGHAQADDGLEVIMSENFDAFTEGSETEPGTTDISTPSYNCKLGNTLKGWRGANVFEAGGMLRIGTLGAAGSYIRTANYNMSANGGTVKVTLRIKSVASYGDLVTLALGYMSSKQIFLEDGEWHTLSFVLDRGSSSSYIELKPMTEGILLDEIKVETSPNLISAPTANQPSRADDESFSASWSKVTGATDYLLDVYTKTVTGDKDYLLKDETVKNTFMTVTGLVKGKTYYYTVRARKENGGVSDYSNEIEVVKVIDAIGAPVAKEATKVSQTGFVANWEPVEDAMTYILNVYQTETLADDREVAVISEDFSGVTAGTLESVEFGRTQEYLDSYTRQPGWFAVNDCYAAGHIGISPYGDKGSVVTPELDLSKNGGVFTYKVRMAEGSFGRYYAGAKIDIILYSGEEEVEKKQVTLEEGFAGYDVEFTKGTTNSSISVEYGGDNKLFIDEISIMQKLKAGEKLTSLILKKEDIDDTSCGVELDNPNSDFDYSYNVQAVGRTVQNFNIVPILSANSNTVDVKLISTCISSVDCNATVSAAGGVVSVTLDTDSEIEVYGMGGQMIAKVNAAAGTTDINVGDRFVIVKVGGKAVKLTAK</sequence>
<evidence type="ECO:0000313" key="3">
    <source>
        <dbReference type="EMBL" id="NPD93053.1"/>
    </source>
</evidence>
<feature type="domain" description="Fibronectin type-III" evidence="2">
    <location>
        <begin position="181"/>
        <end position="274"/>
    </location>
</feature>
<feature type="chain" id="PRO_5045775420" description="Fibronectin type-III domain-containing protein" evidence="1">
    <location>
        <begin position="24"/>
        <end position="611"/>
    </location>
</feature>
<keyword evidence="1" id="KW-0732">Signal</keyword>
<evidence type="ECO:0000313" key="4">
    <source>
        <dbReference type="Proteomes" id="UP000714420"/>
    </source>
</evidence>
<accession>A0ABX2AP82</accession>
<dbReference type="EMBL" id="JABKKF010000015">
    <property type="protein sequence ID" value="NPD93053.1"/>
    <property type="molecule type" value="Genomic_DNA"/>
</dbReference>
<dbReference type="PROSITE" id="PS50853">
    <property type="entry name" value="FN3"/>
    <property type="match status" value="1"/>
</dbReference>
<name>A0ABX2AP82_9BACT</name>
<reference evidence="3 4" key="1">
    <citation type="submission" date="2020-05" db="EMBL/GenBank/DDBJ databases">
        <title>Distinct polysaccharide utilization as determinants for interspecies competition between intestinal Prevotella spp.</title>
        <authorList>
            <person name="Galvez E.J.C."/>
            <person name="Iljazovic A."/>
            <person name="Strowig T."/>
        </authorList>
    </citation>
    <scope>NUCLEOTIDE SEQUENCE [LARGE SCALE GENOMIC DNA]</scope>
    <source>
        <strain evidence="3 4">PMUR</strain>
    </source>
</reference>
<dbReference type="InterPro" id="IPR036116">
    <property type="entry name" value="FN3_sf"/>
</dbReference>
<feature type="signal peptide" evidence="1">
    <location>
        <begin position="1"/>
        <end position="23"/>
    </location>
</feature>